<evidence type="ECO:0000313" key="3">
    <source>
        <dbReference type="Proteomes" id="UP001589788"/>
    </source>
</evidence>
<dbReference type="PANTHER" id="PTHR39420:SF2">
    <property type="entry name" value="HYDROLASE"/>
    <property type="match status" value="1"/>
</dbReference>
<dbReference type="EMBL" id="JBHLYQ010000040">
    <property type="protein sequence ID" value="MFC0081628.1"/>
    <property type="molecule type" value="Genomic_DNA"/>
</dbReference>
<dbReference type="RefSeq" id="WP_377788918.1">
    <property type="nucleotide sequence ID" value="NZ_JBHLYQ010000040.1"/>
</dbReference>
<accession>A0ABV6C2U6</accession>
<dbReference type="Gene3D" id="1.20.150.30">
    <property type="entry name" value="Zincin-like metallopeptidase, N-terminal domain"/>
    <property type="match status" value="1"/>
</dbReference>
<name>A0ABV6C2U6_9ACTN</name>
<dbReference type="Proteomes" id="UP001589788">
    <property type="component" value="Unassembled WGS sequence"/>
</dbReference>
<dbReference type="InterPro" id="IPR018766">
    <property type="entry name" value="Zinicin_2"/>
</dbReference>
<keyword evidence="2" id="KW-0482">Metalloprotease</keyword>
<evidence type="ECO:0000256" key="1">
    <source>
        <dbReference type="SAM" id="MobiDB-lite"/>
    </source>
</evidence>
<organism evidence="2 3">
    <name type="scientific">Aciditerrimonas ferrireducens</name>
    <dbReference type="NCBI Taxonomy" id="667306"/>
    <lineage>
        <taxon>Bacteria</taxon>
        <taxon>Bacillati</taxon>
        <taxon>Actinomycetota</taxon>
        <taxon>Acidimicrobiia</taxon>
        <taxon>Acidimicrobiales</taxon>
        <taxon>Acidimicrobiaceae</taxon>
        <taxon>Aciditerrimonas</taxon>
    </lineage>
</organism>
<evidence type="ECO:0000313" key="2">
    <source>
        <dbReference type="EMBL" id="MFC0081628.1"/>
    </source>
</evidence>
<feature type="region of interest" description="Disordered" evidence="1">
    <location>
        <begin position="398"/>
        <end position="435"/>
    </location>
</feature>
<comment type="caution">
    <text evidence="2">The sequence shown here is derived from an EMBL/GenBank/DDBJ whole genome shotgun (WGS) entry which is preliminary data.</text>
</comment>
<keyword evidence="3" id="KW-1185">Reference proteome</keyword>
<dbReference type="SUPFAM" id="SSF55486">
    <property type="entry name" value="Metalloproteases ('zincins'), catalytic domain"/>
    <property type="match status" value="1"/>
</dbReference>
<gene>
    <name evidence="2" type="ORF">ACFFRE_05645</name>
</gene>
<reference evidence="2 3" key="1">
    <citation type="submission" date="2024-09" db="EMBL/GenBank/DDBJ databases">
        <authorList>
            <person name="Sun Q."/>
            <person name="Mori K."/>
        </authorList>
    </citation>
    <scope>NUCLEOTIDE SEQUENCE [LARGE SCALE GENOMIC DNA]</scope>
    <source>
        <strain evidence="2 3">JCM 15389</strain>
    </source>
</reference>
<feature type="compositionally biased region" description="Low complexity" evidence="1">
    <location>
        <begin position="400"/>
        <end position="423"/>
    </location>
</feature>
<proteinExistence type="predicted"/>
<dbReference type="GO" id="GO:0008237">
    <property type="term" value="F:metallopeptidase activity"/>
    <property type="evidence" value="ECO:0007669"/>
    <property type="project" value="UniProtKB-KW"/>
</dbReference>
<dbReference type="PANTHER" id="PTHR39420">
    <property type="match status" value="1"/>
</dbReference>
<dbReference type="Pfam" id="PF10103">
    <property type="entry name" value="Zincin_2"/>
    <property type="match status" value="1"/>
</dbReference>
<keyword evidence="2" id="KW-0378">Hydrolase</keyword>
<dbReference type="InterPro" id="IPR042271">
    <property type="entry name" value="Zinicin_2_N"/>
</dbReference>
<protein>
    <submittedName>
        <fullName evidence="2">Zinc-dependent metalloprotease</fullName>
    </submittedName>
</protein>
<sequence length="435" mass="46274">MELPHLPGGPGSGSGGGFFEQFLADLLRMMGSGGPGGPARLETAKAMARQVAAEGDEPNVDPAERMALEALLPVAELHVAELTGLAVADGRVTLEVVPPGEWAARTVEDWAFLLEVEPPSPRLGPLGSEELDEQMAALQGFVSQALATMGPLLAAMQLGSAVGHLARVALGQYELPVPRPSGRADRLLLCPRALARFAGDWSLPAEDVRLWVLLRDLAVHAALRRPAVAERFRELLRQVTLATALDQGRLFERLQDVDLSDPAALGQLFADPTQLLGAAEVSPARQQAVEELAAATSALAGYVEWVLDRAAERLLGGRLALAEAWRRRQVERDAAERVAEELPELDLGPQRVDRGSEFVRGVVERAGEQAVAWLWRSGATVPTPAELDAPGLWLERVRLAGELPPGATPEGTGPEGATPPEGTGPEGTGPRDPER</sequence>
<keyword evidence="2" id="KW-0645">Protease</keyword>
<dbReference type="NCBIfam" id="TIGR03624">
    <property type="entry name" value="putative hydrolase"/>
    <property type="match status" value="1"/>
</dbReference>